<dbReference type="GO" id="GO:0016853">
    <property type="term" value="F:isomerase activity"/>
    <property type="evidence" value="ECO:0007669"/>
    <property type="project" value="UniProtKB-KW"/>
</dbReference>
<dbReference type="EMBL" id="CP042906">
    <property type="protein sequence ID" value="QEX19478.1"/>
    <property type="molecule type" value="Genomic_DNA"/>
</dbReference>
<evidence type="ECO:0000256" key="1">
    <source>
        <dbReference type="ARBA" id="ARBA00010211"/>
    </source>
</evidence>
<keyword evidence="5" id="KW-1185">Reference proteome</keyword>
<reference evidence="4 5" key="1">
    <citation type="submission" date="2019-08" db="EMBL/GenBank/DDBJ databases">
        <title>Hyperibacter terrae gen. nov., sp. nov. and Hyperibacter viscosus sp. nov., two new members in the family Rhodospirillaceae isolated from the rhizosphere of Hypericum perforatum.</title>
        <authorList>
            <person name="Noviana Z."/>
        </authorList>
    </citation>
    <scope>NUCLEOTIDE SEQUENCE [LARGE SCALE GENOMIC DNA]</scope>
    <source>
        <strain evidence="4 5">R5913</strain>
    </source>
</reference>
<dbReference type="InterPro" id="IPR011234">
    <property type="entry name" value="Fumarylacetoacetase-like_C"/>
</dbReference>
<evidence type="ECO:0000256" key="2">
    <source>
        <dbReference type="ARBA" id="ARBA00022723"/>
    </source>
</evidence>
<evidence type="ECO:0000313" key="4">
    <source>
        <dbReference type="EMBL" id="QEX19478.1"/>
    </source>
</evidence>
<feature type="domain" description="Fumarylacetoacetase-like C-terminal" evidence="3">
    <location>
        <begin position="74"/>
        <end position="278"/>
    </location>
</feature>
<dbReference type="Gene3D" id="3.90.850.10">
    <property type="entry name" value="Fumarylacetoacetase-like, C-terminal domain"/>
    <property type="match status" value="1"/>
</dbReference>
<dbReference type="RefSeq" id="WP_151179538.1">
    <property type="nucleotide sequence ID" value="NZ_CP042906.1"/>
</dbReference>
<dbReference type="FunFam" id="3.90.850.10:FF:000002">
    <property type="entry name" value="2-hydroxyhepta-2,4-diene-1,7-dioate isomerase"/>
    <property type="match status" value="1"/>
</dbReference>
<dbReference type="Proteomes" id="UP000326202">
    <property type="component" value="Chromosome"/>
</dbReference>
<dbReference type="InterPro" id="IPR036663">
    <property type="entry name" value="Fumarylacetoacetase_C_sf"/>
</dbReference>
<dbReference type="KEGG" id="htq:FRZ44_47920"/>
<organism evidence="4 5">
    <name type="scientific">Hypericibacter terrae</name>
    <dbReference type="NCBI Taxonomy" id="2602015"/>
    <lineage>
        <taxon>Bacteria</taxon>
        <taxon>Pseudomonadati</taxon>
        <taxon>Pseudomonadota</taxon>
        <taxon>Alphaproteobacteria</taxon>
        <taxon>Rhodospirillales</taxon>
        <taxon>Dongiaceae</taxon>
        <taxon>Hypericibacter</taxon>
    </lineage>
</organism>
<dbReference type="OrthoDB" id="9780293at2"/>
<protein>
    <submittedName>
        <fullName evidence="4">5-carboxymethyl-2-hydroxymuconate isomerase</fullName>
    </submittedName>
</protein>
<dbReference type="GO" id="GO:0019752">
    <property type="term" value="P:carboxylic acid metabolic process"/>
    <property type="evidence" value="ECO:0007669"/>
    <property type="project" value="UniProtKB-ARBA"/>
</dbReference>
<evidence type="ECO:0000259" key="3">
    <source>
        <dbReference type="Pfam" id="PF01557"/>
    </source>
</evidence>
<dbReference type="PANTHER" id="PTHR42796:SF4">
    <property type="entry name" value="FUMARYLACETOACETATE HYDROLASE DOMAIN-CONTAINING PROTEIN 2A"/>
    <property type="match status" value="1"/>
</dbReference>
<keyword evidence="4" id="KW-0413">Isomerase</keyword>
<dbReference type="AlphaFoldDB" id="A0A5J6MPH5"/>
<name>A0A5J6MPH5_9PROT</name>
<dbReference type="PANTHER" id="PTHR42796">
    <property type="entry name" value="FUMARYLACETOACETATE HYDROLASE DOMAIN-CONTAINING PROTEIN 2A-RELATED"/>
    <property type="match status" value="1"/>
</dbReference>
<keyword evidence="2" id="KW-0479">Metal-binding</keyword>
<dbReference type="GO" id="GO:0046872">
    <property type="term" value="F:metal ion binding"/>
    <property type="evidence" value="ECO:0007669"/>
    <property type="project" value="UniProtKB-KW"/>
</dbReference>
<dbReference type="Pfam" id="PF01557">
    <property type="entry name" value="FAA_hydrolase"/>
    <property type="match status" value="1"/>
</dbReference>
<accession>A0A5J6MPH5</accession>
<sequence>MKLASYIHAGRPSWGVVVDGGIVDMARRFPELPSLRSALAAAAQTRIAAAARGAKPDVALDAVTLLPPIPDPEKVICFGNNYREHVLEAGLKIPEYPSLFVRLANTLVGHGGAIVVPRVSSELDYETELALVMGRAGRHVPAAKAFDYIAGYTCFHDASVRDFQLKHSLDAGKNFIGTGPCGPWIVTADEIPEPGRLNLRTRLNGVELQNGNTSELIFDIPAIVAYISSFTPLSPGDIIATGTPSGVGFTRKPPIWLKPGDMVEIEVERIGVLRNPVRAETDADGAS</sequence>
<proteinExistence type="inferred from homology"/>
<dbReference type="SUPFAM" id="SSF56529">
    <property type="entry name" value="FAH"/>
    <property type="match status" value="1"/>
</dbReference>
<evidence type="ECO:0000313" key="5">
    <source>
        <dbReference type="Proteomes" id="UP000326202"/>
    </source>
</evidence>
<dbReference type="InterPro" id="IPR051121">
    <property type="entry name" value="FAH"/>
</dbReference>
<gene>
    <name evidence="4" type="ORF">FRZ44_47920</name>
</gene>
<comment type="similarity">
    <text evidence="1">Belongs to the FAH family.</text>
</comment>